<evidence type="ECO:0000256" key="9">
    <source>
        <dbReference type="ARBA" id="ARBA00022964"/>
    </source>
</evidence>
<evidence type="ECO:0000256" key="8">
    <source>
        <dbReference type="ARBA" id="ARBA00022832"/>
    </source>
</evidence>
<dbReference type="GO" id="GO:0006979">
    <property type="term" value="P:response to oxidative stress"/>
    <property type="evidence" value="ECO:0007669"/>
    <property type="project" value="InterPro"/>
</dbReference>
<reference evidence="16" key="1">
    <citation type="submission" date="2023-01" db="EMBL/GenBank/DDBJ databases">
        <title>Genome assembly of the deep-sea coral Lophelia pertusa.</title>
        <authorList>
            <person name="Herrera S."/>
            <person name="Cordes E."/>
        </authorList>
    </citation>
    <scope>NUCLEOTIDE SEQUENCE</scope>
    <source>
        <strain evidence="16">USNM1676648</strain>
        <tissue evidence="16">Polyp</tissue>
    </source>
</reference>
<dbReference type="GO" id="GO:0043005">
    <property type="term" value="C:neuron projection"/>
    <property type="evidence" value="ECO:0007669"/>
    <property type="project" value="TreeGrafter"/>
</dbReference>
<accession>A0A9X0A7D8</accession>
<dbReference type="InterPro" id="IPR037120">
    <property type="entry name" value="Haem_peroxidase_sf_animal"/>
</dbReference>
<dbReference type="GO" id="GO:0031408">
    <property type="term" value="P:oxylipin biosynthetic process"/>
    <property type="evidence" value="ECO:0007669"/>
    <property type="project" value="UniProtKB-KW"/>
</dbReference>
<evidence type="ECO:0000256" key="10">
    <source>
        <dbReference type="ARBA" id="ARBA00023002"/>
    </source>
</evidence>
<dbReference type="Proteomes" id="UP001163046">
    <property type="component" value="Unassembled WGS sequence"/>
</dbReference>
<keyword evidence="9" id="KW-0223">Dioxygenase</keyword>
<dbReference type="InterPro" id="IPR002889">
    <property type="entry name" value="WSC_carb-bd"/>
</dbReference>
<keyword evidence="3" id="KW-0575">Peroxidase</keyword>
<keyword evidence="10 16" id="KW-0560">Oxidoreductase</keyword>
<keyword evidence="12" id="KW-0443">Lipid metabolism</keyword>
<dbReference type="PRINTS" id="PR00457">
    <property type="entry name" value="ANPEROXIDASE"/>
</dbReference>
<evidence type="ECO:0000256" key="12">
    <source>
        <dbReference type="ARBA" id="ARBA00023098"/>
    </source>
</evidence>
<evidence type="ECO:0000313" key="16">
    <source>
        <dbReference type="EMBL" id="KAJ7394159.1"/>
    </source>
</evidence>
<keyword evidence="13" id="KW-0275">Fatty acid biosynthesis</keyword>
<dbReference type="EC" id="1.14.99.1" evidence="16"/>
<dbReference type="PANTHER" id="PTHR11903">
    <property type="entry name" value="PROSTAGLANDIN G/H SYNTHASE"/>
    <property type="match status" value="1"/>
</dbReference>
<dbReference type="SUPFAM" id="SSF48113">
    <property type="entry name" value="Heme-dependent peroxidases"/>
    <property type="match status" value="1"/>
</dbReference>
<dbReference type="EMBL" id="MU825397">
    <property type="protein sequence ID" value="KAJ7394159.1"/>
    <property type="molecule type" value="Genomic_DNA"/>
</dbReference>
<organism evidence="16 17">
    <name type="scientific">Desmophyllum pertusum</name>
    <dbReference type="NCBI Taxonomy" id="174260"/>
    <lineage>
        <taxon>Eukaryota</taxon>
        <taxon>Metazoa</taxon>
        <taxon>Cnidaria</taxon>
        <taxon>Anthozoa</taxon>
        <taxon>Hexacorallia</taxon>
        <taxon>Scleractinia</taxon>
        <taxon>Caryophylliina</taxon>
        <taxon>Caryophylliidae</taxon>
        <taxon>Desmophyllum</taxon>
    </lineage>
</organism>
<dbReference type="PROSITE" id="PS50292">
    <property type="entry name" value="PEROXIDASE_3"/>
    <property type="match status" value="1"/>
</dbReference>
<keyword evidence="5 14" id="KW-0479">Metal-binding</keyword>
<dbReference type="InterPro" id="IPR034815">
    <property type="entry name" value="A_dioxygenase"/>
</dbReference>
<keyword evidence="6" id="KW-0925">Oxylipin biosynthesis</keyword>
<comment type="caution">
    <text evidence="16">The sequence shown here is derived from an EMBL/GenBank/DDBJ whole genome shotgun (WGS) entry which is preliminary data.</text>
</comment>
<evidence type="ECO:0000256" key="1">
    <source>
        <dbReference type="ARBA" id="ARBA00001913"/>
    </source>
</evidence>
<evidence type="ECO:0000256" key="14">
    <source>
        <dbReference type="PIRSR" id="PIRSR619791-2"/>
    </source>
</evidence>
<comment type="cofactor">
    <cofactor evidence="1">
        <name>Ca(2+)</name>
        <dbReference type="ChEBI" id="CHEBI:29108"/>
    </cofactor>
</comment>
<dbReference type="GO" id="GO:0016702">
    <property type="term" value="F:oxidoreductase activity, acting on single donors with incorporation of molecular oxygen, incorporation of two atoms of oxygen"/>
    <property type="evidence" value="ECO:0007669"/>
    <property type="project" value="TreeGrafter"/>
</dbReference>
<keyword evidence="11 14" id="KW-0408">Iron</keyword>
<dbReference type="GO" id="GO:0046872">
    <property type="term" value="F:metal ion binding"/>
    <property type="evidence" value="ECO:0007669"/>
    <property type="project" value="UniProtKB-KW"/>
</dbReference>
<evidence type="ECO:0000256" key="13">
    <source>
        <dbReference type="ARBA" id="ARBA00023160"/>
    </source>
</evidence>
<evidence type="ECO:0000313" key="17">
    <source>
        <dbReference type="Proteomes" id="UP001163046"/>
    </source>
</evidence>
<evidence type="ECO:0000256" key="6">
    <source>
        <dbReference type="ARBA" id="ARBA00022767"/>
    </source>
</evidence>
<evidence type="ECO:0000256" key="5">
    <source>
        <dbReference type="ARBA" id="ARBA00022723"/>
    </source>
</evidence>
<keyword evidence="4 14" id="KW-0349">Heme</keyword>
<dbReference type="InterPro" id="IPR010255">
    <property type="entry name" value="Haem_peroxidase_sf"/>
</dbReference>
<dbReference type="GO" id="GO:0004601">
    <property type="term" value="F:peroxidase activity"/>
    <property type="evidence" value="ECO:0007669"/>
    <property type="project" value="UniProtKB-KW"/>
</dbReference>
<dbReference type="InterPro" id="IPR019791">
    <property type="entry name" value="Haem_peroxidase_animal"/>
</dbReference>
<feature type="domain" description="WSC" evidence="15">
    <location>
        <begin position="67"/>
        <end position="160"/>
    </location>
</feature>
<dbReference type="GO" id="GO:0005737">
    <property type="term" value="C:cytoplasm"/>
    <property type="evidence" value="ECO:0007669"/>
    <property type="project" value="TreeGrafter"/>
</dbReference>
<keyword evidence="8" id="KW-0276">Fatty acid metabolism</keyword>
<sequence length="694" mass="80114">MNQLLLALAKLVHTLLQQLIYWWKLPIVLMMFYQFQQRDYLMRNNLFDSYPCDVTGPKYDCQDPVIGHVSLGCFFNKKCSPLSHLYEKDGITTEECVNHCKDNRYSYAGFDHCRKCFCGNHFMTYAYTRSNRCKTKRKSRCKKLRSGCEASSHIEVFRTMHCTEKMKTTRTHDGTCNDLDQPASGSRFYRFGRNVNRTKTFEDKDLLEPCPRELSRRLMTRDQFIPVKQLNLLAAGWIQFILHDWFDHGPVDTKRRIKIELGHDDPVYDEHDGEMSIPRTKPDNCKKERLPATFQNDVTHWWDGSQLYGSNEQTNAKLRSFEDGKMKVSDRDGLLPLDKKTGIDQTGFNNNWWVGLSLVHNIFTREHNAICDMLRTYYPEWEDQKLYDTARLINTAVIMKIHTVEWTTAILNNSALRAGVNLNFGLSPGKEVYDWLAAHNISIKASSAVLKPIVGTPSEFYGVPFSLTEEFVSVYRMHQLLPDDLHLRSFSTGQRTGKSYSLPEYSFDKARKVMTQNSMDDIVYTFGVENPGALTLHNYPKHLMNLKLPNHQQKGETIDLATIDILRDRERGIPRYNDFRRLTNLAPVESFEKLTPNRAHSNLLKELYSGDIEKLDLIIGCLAEEPRPDGYGFGFMTDDFTTDIYSPEGLKWIQDTDMSSVLIRAFPEIQWLSGVLANTENAFFPWQVSTGAAG</sequence>
<evidence type="ECO:0000256" key="11">
    <source>
        <dbReference type="ARBA" id="ARBA00023004"/>
    </source>
</evidence>
<dbReference type="GO" id="GO:0019371">
    <property type="term" value="P:cyclooxygenase pathway"/>
    <property type="evidence" value="ECO:0007669"/>
    <property type="project" value="TreeGrafter"/>
</dbReference>
<dbReference type="AlphaFoldDB" id="A0A9X0A7D8"/>
<keyword evidence="7" id="KW-0611">Plant defense</keyword>
<feature type="binding site" description="axial binding residue" evidence="14">
    <location>
        <position position="478"/>
    </location>
    <ligand>
        <name>heme b</name>
        <dbReference type="ChEBI" id="CHEBI:60344"/>
    </ligand>
    <ligandPart>
        <name>Fe</name>
        <dbReference type="ChEBI" id="CHEBI:18248"/>
    </ligandPart>
</feature>
<dbReference type="InterPro" id="IPR050783">
    <property type="entry name" value="Oxylipin_biosynth_metab"/>
</dbReference>
<dbReference type="Pfam" id="PF03098">
    <property type="entry name" value="An_peroxidase"/>
    <property type="match status" value="1"/>
</dbReference>
<keyword evidence="2" id="KW-0444">Lipid biosynthesis</keyword>
<dbReference type="PROSITE" id="PS51212">
    <property type="entry name" value="WSC"/>
    <property type="match status" value="1"/>
</dbReference>
<evidence type="ECO:0000256" key="4">
    <source>
        <dbReference type="ARBA" id="ARBA00022617"/>
    </source>
</evidence>
<dbReference type="PANTHER" id="PTHR11903:SF11">
    <property type="entry name" value="ALPHA-DIOXYGENASE 1"/>
    <property type="match status" value="1"/>
</dbReference>
<dbReference type="GO" id="GO:0004666">
    <property type="term" value="F:prostaglandin-endoperoxide synthase activity"/>
    <property type="evidence" value="ECO:0007669"/>
    <property type="project" value="UniProtKB-EC"/>
</dbReference>
<gene>
    <name evidence="16" type="primary">PTGS1_1</name>
    <name evidence="16" type="ORF">OS493_003838</name>
</gene>
<protein>
    <submittedName>
        <fullName evidence="16">Prostaglandin G/H synthase 1</fullName>
        <ecNumber evidence="16">1.14.99.1</ecNumber>
    </submittedName>
</protein>
<evidence type="ECO:0000256" key="3">
    <source>
        <dbReference type="ARBA" id="ARBA00022559"/>
    </source>
</evidence>
<dbReference type="GO" id="GO:0006952">
    <property type="term" value="P:defense response"/>
    <property type="evidence" value="ECO:0007669"/>
    <property type="project" value="UniProtKB-KW"/>
</dbReference>
<dbReference type="CDD" id="cd09818">
    <property type="entry name" value="PIOX_like"/>
    <property type="match status" value="1"/>
</dbReference>
<keyword evidence="17" id="KW-1185">Reference proteome</keyword>
<evidence type="ECO:0000256" key="7">
    <source>
        <dbReference type="ARBA" id="ARBA00022821"/>
    </source>
</evidence>
<evidence type="ECO:0000256" key="2">
    <source>
        <dbReference type="ARBA" id="ARBA00022516"/>
    </source>
</evidence>
<evidence type="ECO:0000259" key="15">
    <source>
        <dbReference type="PROSITE" id="PS51212"/>
    </source>
</evidence>
<proteinExistence type="predicted"/>
<dbReference type="Gene3D" id="1.10.640.10">
    <property type="entry name" value="Haem peroxidase domain superfamily, animal type"/>
    <property type="match status" value="1"/>
</dbReference>
<dbReference type="OrthoDB" id="823504at2759"/>
<dbReference type="GO" id="GO:0020037">
    <property type="term" value="F:heme binding"/>
    <property type="evidence" value="ECO:0007669"/>
    <property type="project" value="InterPro"/>
</dbReference>
<name>A0A9X0A7D8_9CNID</name>